<dbReference type="EMBL" id="JAAAIP010000047">
    <property type="protein sequence ID" value="KAG0327843.1"/>
    <property type="molecule type" value="Genomic_DNA"/>
</dbReference>
<feature type="compositionally biased region" description="Basic and acidic residues" evidence="1">
    <location>
        <begin position="358"/>
        <end position="376"/>
    </location>
</feature>
<evidence type="ECO:0000256" key="1">
    <source>
        <dbReference type="SAM" id="MobiDB-lite"/>
    </source>
</evidence>
<feature type="compositionally biased region" description="Polar residues" evidence="1">
    <location>
        <begin position="82"/>
        <end position="102"/>
    </location>
</feature>
<keyword evidence="3" id="KW-1185">Reference proteome</keyword>
<name>A0A9P6RWU7_9FUNG</name>
<protein>
    <submittedName>
        <fullName evidence="2">Uncharacterized protein</fullName>
    </submittedName>
</protein>
<dbReference type="OrthoDB" id="2432997at2759"/>
<feature type="region of interest" description="Disordered" evidence="1">
    <location>
        <begin position="1"/>
        <end position="249"/>
    </location>
</feature>
<gene>
    <name evidence="2" type="ORF">BGZ99_006797</name>
</gene>
<organism evidence="2 3">
    <name type="scientific">Dissophora globulifera</name>
    <dbReference type="NCBI Taxonomy" id="979702"/>
    <lineage>
        <taxon>Eukaryota</taxon>
        <taxon>Fungi</taxon>
        <taxon>Fungi incertae sedis</taxon>
        <taxon>Mucoromycota</taxon>
        <taxon>Mortierellomycotina</taxon>
        <taxon>Mortierellomycetes</taxon>
        <taxon>Mortierellales</taxon>
        <taxon>Mortierellaceae</taxon>
        <taxon>Dissophora</taxon>
    </lineage>
</organism>
<reference evidence="2" key="1">
    <citation type="journal article" date="2020" name="Fungal Divers.">
        <title>Resolving the Mortierellaceae phylogeny through synthesis of multi-gene phylogenetics and phylogenomics.</title>
        <authorList>
            <person name="Vandepol N."/>
            <person name="Liber J."/>
            <person name="Desiro A."/>
            <person name="Na H."/>
            <person name="Kennedy M."/>
            <person name="Barry K."/>
            <person name="Grigoriev I.V."/>
            <person name="Miller A.N."/>
            <person name="O'Donnell K."/>
            <person name="Stajich J.E."/>
            <person name="Bonito G."/>
        </authorList>
    </citation>
    <scope>NUCLEOTIDE SEQUENCE</scope>
    <source>
        <strain evidence="2">REB-010B</strain>
    </source>
</reference>
<evidence type="ECO:0000313" key="2">
    <source>
        <dbReference type="EMBL" id="KAG0327843.1"/>
    </source>
</evidence>
<comment type="caution">
    <text evidence="2">The sequence shown here is derived from an EMBL/GenBank/DDBJ whole genome shotgun (WGS) entry which is preliminary data.</text>
</comment>
<accession>A0A9P6RWU7</accession>
<dbReference type="Proteomes" id="UP000738325">
    <property type="component" value="Unassembled WGS sequence"/>
</dbReference>
<feature type="region of interest" description="Disordered" evidence="1">
    <location>
        <begin position="358"/>
        <end position="447"/>
    </location>
</feature>
<feature type="compositionally biased region" description="Polar residues" evidence="1">
    <location>
        <begin position="55"/>
        <end position="67"/>
    </location>
</feature>
<proteinExistence type="predicted"/>
<feature type="compositionally biased region" description="Acidic residues" evidence="1">
    <location>
        <begin position="415"/>
        <end position="438"/>
    </location>
</feature>
<evidence type="ECO:0000313" key="3">
    <source>
        <dbReference type="Proteomes" id="UP000738325"/>
    </source>
</evidence>
<feature type="region of interest" description="Disordered" evidence="1">
    <location>
        <begin position="471"/>
        <end position="504"/>
    </location>
</feature>
<feature type="compositionally biased region" description="Low complexity" evidence="1">
    <location>
        <begin position="479"/>
        <end position="494"/>
    </location>
</feature>
<dbReference type="AlphaFoldDB" id="A0A9P6RWU7"/>
<sequence>MDIDGQESAHARSESTPALTPMQVLAGQASSSSGVPARRATKRRRVSNPPIPTLRQDQPATTGSSSMPAYPPRPSIPRAESLPSTNASTVQAPTQTESQASEAQRGGSRGGGSERENLMDLETSSTSIAPSEPQYTRKRGKYRRRDGWETYFASRKTASSFRPKPRPDLRAKARRSVSATPSLLMSPTPVAEDTVAHVRSAAAGSMGTPRDVGQAEQGSTLTGLEGSRQTVREDEDSNAGSESEAPNDLLEDIWLADPPAMERPFLQEAFPYDSYQAPHDRIPTSSLDTLQLPLSQEWHRPQGRMAQEDFFSKEKLNYALEISKKIPVNSRGLRMDVYYYRGFELAARRMLDRVRTQNWAQDKEKAEENEKEKPVGDEEEVRSVRKLPVLSADPPRMFKYPAAPRLSGQAAEQENLMDEDEDDEEEADELAEDADDTPGETNTPLSSTVLAATTTSATSLNMPSLSTTASTVDLVNGGSNPASLSSTSTSTPNPSKKRYHKETEALLPRSVVEFDKERRIDLTSTPTLADYYQVNAYLTMLFKPIMRRRPIPLSPAASRILQTVMMGLEAKVVGMGCHLQRRELTDRLAQADARSRFSKLTTYRKPKPFDVDNYVLQPSFDLSKDIEGESRPFVSNPLQIPEQLEPFSVARDFLEKKHQQK</sequence>